<reference evidence="5 6" key="1">
    <citation type="submission" date="2019-03" db="EMBL/GenBank/DDBJ databases">
        <title>Genomic Encyclopedia of Type Strains, Phase IV (KMG-IV): sequencing the most valuable type-strain genomes for metagenomic binning, comparative biology and taxonomic classification.</title>
        <authorList>
            <person name="Goeker M."/>
        </authorList>
    </citation>
    <scope>NUCLEOTIDE SEQUENCE [LARGE SCALE GENOMIC DNA]</scope>
    <source>
        <strain evidence="5 6">DSM 44496</strain>
    </source>
</reference>
<gene>
    <name evidence="5" type="ORF">DFR75_104301</name>
</gene>
<dbReference type="Gene3D" id="1.10.10.2840">
    <property type="entry name" value="PucR C-terminal helix-turn-helix domain"/>
    <property type="match status" value="1"/>
</dbReference>
<dbReference type="EMBL" id="SNXK01000004">
    <property type="protein sequence ID" value="TDP37949.1"/>
    <property type="molecule type" value="Genomic_DNA"/>
</dbReference>
<comment type="similarity">
    <text evidence="1">Belongs to the CdaR family.</text>
</comment>
<feature type="domain" description="RsbT co-antagonist protein RsbRD N-terminal" evidence="3">
    <location>
        <begin position="21"/>
        <end position="154"/>
    </location>
</feature>
<dbReference type="InterPro" id="IPR042070">
    <property type="entry name" value="PucR_C-HTH_sf"/>
</dbReference>
<accession>A0A4R6PMD6</accession>
<dbReference type="InterPro" id="IPR051448">
    <property type="entry name" value="CdaR-like_regulators"/>
</dbReference>
<feature type="domain" description="PucR C-terminal helix-turn-helix" evidence="2">
    <location>
        <begin position="330"/>
        <end position="386"/>
    </location>
</feature>
<dbReference type="InterPro" id="IPR041522">
    <property type="entry name" value="CdaR_GGDEF"/>
</dbReference>
<comment type="caution">
    <text evidence="5">The sequence shown here is derived from an EMBL/GenBank/DDBJ whole genome shotgun (WGS) entry which is preliminary data.</text>
</comment>
<dbReference type="InterPro" id="IPR025736">
    <property type="entry name" value="PucR_C-HTH_dom"/>
</dbReference>
<dbReference type="Proteomes" id="UP000295087">
    <property type="component" value="Unassembled WGS sequence"/>
</dbReference>
<sequence length="397" mass="43139">MPLDLADQPPRCAQPDVGVMTGRVVSYFVRDLARRRALLGDAISDELTTSTGMCARIGRSIVDDEDVAGELDWLTTAAAVWAREGLSIEDILRAFHEALWASVDTVFSPRNGYGDDTLAAGLRASVRLSNLLSTTMISAYLREYRVVAGEHHTAMRTVTSALLAGRATTTMARESGVHIADAYRVLAVSIPRRSPKQWQTGDTARRRLHRVHKALERHIDTALAMLSSDGGTILIPGDDTDDVRFDSLVDTLSTAARAEITVAVVVSGTADIPDAAQLAHELLDIAGRLGYPPALYRFEDLALEYQLTRPGPGLAGLGELLAPLDDHPALAKTVRVLVANNMNRQRTARQLHVHTNTVIYRLGRIAALTGIDATGATGLWQLKSAMVARAFHAEKRW</sequence>
<dbReference type="Pfam" id="PF14361">
    <property type="entry name" value="RsbRD_N"/>
    <property type="match status" value="1"/>
</dbReference>
<proteinExistence type="inferred from homology"/>
<dbReference type="InterPro" id="IPR025751">
    <property type="entry name" value="RsbRD_N_dom"/>
</dbReference>
<evidence type="ECO:0000256" key="1">
    <source>
        <dbReference type="ARBA" id="ARBA00006754"/>
    </source>
</evidence>
<evidence type="ECO:0000313" key="6">
    <source>
        <dbReference type="Proteomes" id="UP000295087"/>
    </source>
</evidence>
<evidence type="ECO:0000313" key="5">
    <source>
        <dbReference type="EMBL" id="TDP37949.1"/>
    </source>
</evidence>
<dbReference type="AlphaFoldDB" id="A0A4R6PMD6"/>
<evidence type="ECO:0000259" key="4">
    <source>
        <dbReference type="Pfam" id="PF17853"/>
    </source>
</evidence>
<feature type="domain" description="CdaR GGDEF-like" evidence="4">
    <location>
        <begin position="171"/>
        <end position="281"/>
    </location>
</feature>
<name>A0A4R6PMD6_NOCIG</name>
<evidence type="ECO:0000259" key="2">
    <source>
        <dbReference type="Pfam" id="PF13556"/>
    </source>
</evidence>
<dbReference type="RefSeq" id="WP_067489174.1">
    <property type="nucleotide sequence ID" value="NZ_SNXK01000004.1"/>
</dbReference>
<dbReference type="PANTHER" id="PTHR33744">
    <property type="entry name" value="CARBOHYDRATE DIACID REGULATOR"/>
    <property type="match status" value="1"/>
</dbReference>
<dbReference type="Pfam" id="PF13556">
    <property type="entry name" value="HTH_30"/>
    <property type="match status" value="1"/>
</dbReference>
<evidence type="ECO:0000259" key="3">
    <source>
        <dbReference type="Pfam" id="PF14361"/>
    </source>
</evidence>
<dbReference type="Pfam" id="PF17853">
    <property type="entry name" value="GGDEF_2"/>
    <property type="match status" value="1"/>
</dbReference>
<organism evidence="5 6">
    <name type="scientific">Nocardia ignorata</name>
    <dbReference type="NCBI Taxonomy" id="145285"/>
    <lineage>
        <taxon>Bacteria</taxon>
        <taxon>Bacillati</taxon>
        <taxon>Actinomycetota</taxon>
        <taxon>Actinomycetes</taxon>
        <taxon>Mycobacteriales</taxon>
        <taxon>Nocardiaceae</taxon>
        <taxon>Nocardia</taxon>
    </lineage>
</organism>
<keyword evidence="6" id="KW-1185">Reference proteome</keyword>
<protein>
    <submittedName>
        <fullName evidence="5">PucR-like helix-turn-helix protein</fullName>
    </submittedName>
</protein>